<evidence type="ECO:0000313" key="2">
    <source>
        <dbReference type="Proteomes" id="UP000245626"/>
    </source>
</evidence>
<dbReference type="Proteomes" id="UP000245626">
    <property type="component" value="Unassembled WGS sequence"/>
</dbReference>
<proteinExistence type="predicted"/>
<dbReference type="EMBL" id="KZ820048">
    <property type="protein sequence ID" value="PWN49453.1"/>
    <property type="molecule type" value="Genomic_DNA"/>
</dbReference>
<sequence length="184" mass="19368">MALSNFKSCFLIFASSASGFCSGSGGGQPLIRVNFHAECNAGADPKGGEGGKDHATHQCQLFVTMVGAITPAHDLQDFLLLIGQTSSEEPATLVILLDKVVGIVARGEIRSVVSTFSILIELVILILDRRPLGSGSAPRWRRSTIFVQAVPGRGGSVMDRVGFERLQRIGGGLLPLPLIDGRGG</sequence>
<protein>
    <submittedName>
        <fullName evidence="1">Uncharacterized protein</fullName>
    </submittedName>
</protein>
<gene>
    <name evidence="1" type="ORF">IE53DRAFT_142904</name>
</gene>
<evidence type="ECO:0000313" key="1">
    <source>
        <dbReference type="EMBL" id="PWN49453.1"/>
    </source>
</evidence>
<name>A0ACD0NUF9_9BASI</name>
<accession>A0ACD0NUF9</accession>
<reference evidence="1 2" key="1">
    <citation type="journal article" date="2018" name="Mol. Biol. Evol.">
        <title>Broad Genomic Sampling Reveals a Smut Pathogenic Ancestry of the Fungal Clade Ustilaginomycotina.</title>
        <authorList>
            <person name="Kijpornyongpan T."/>
            <person name="Mondo S.J."/>
            <person name="Barry K."/>
            <person name="Sandor L."/>
            <person name="Lee J."/>
            <person name="Lipzen A."/>
            <person name="Pangilinan J."/>
            <person name="LaButti K."/>
            <person name="Hainaut M."/>
            <person name="Henrissat B."/>
            <person name="Grigoriev I.V."/>
            <person name="Spatafora J.W."/>
            <person name="Aime M.C."/>
        </authorList>
    </citation>
    <scope>NUCLEOTIDE SEQUENCE [LARGE SCALE GENOMIC DNA]</scope>
    <source>
        <strain evidence="1 2">SA 807</strain>
    </source>
</reference>
<organism evidence="1 2">
    <name type="scientific">Violaceomyces palustris</name>
    <dbReference type="NCBI Taxonomy" id="1673888"/>
    <lineage>
        <taxon>Eukaryota</taxon>
        <taxon>Fungi</taxon>
        <taxon>Dikarya</taxon>
        <taxon>Basidiomycota</taxon>
        <taxon>Ustilaginomycotina</taxon>
        <taxon>Ustilaginomycetes</taxon>
        <taxon>Violaceomycetales</taxon>
        <taxon>Violaceomycetaceae</taxon>
        <taxon>Violaceomyces</taxon>
    </lineage>
</organism>
<keyword evidence="2" id="KW-1185">Reference proteome</keyword>